<dbReference type="KEGG" id="ghi:107921317"/>
<dbReference type="AlphaFoldDB" id="A0A1U8L0Z8"/>
<dbReference type="PaxDb" id="3635-A0A1U8L0Z8"/>
<gene>
    <name evidence="3" type="primary">LOC107921317</name>
</gene>
<dbReference type="GeneID" id="107921317"/>
<dbReference type="InterPro" id="IPR025724">
    <property type="entry name" value="GAG-pre-integrase_dom"/>
</dbReference>
<feature type="domain" description="GAG-pre-integrase" evidence="1">
    <location>
        <begin position="33"/>
        <end position="100"/>
    </location>
</feature>
<dbReference type="Proteomes" id="UP000818029">
    <property type="component" value="Chromosome A08"/>
</dbReference>
<dbReference type="RefSeq" id="XP_016706709.2">
    <property type="nucleotide sequence ID" value="XM_016851220.2"/>
</dbReference>
<proteinExistence type="predicted"/>
<organism evidence="2 3">
    <name type="scientific">Gossypium hirsutum</name>
    <name type="common">Upland cotton</name>
    <name type="synonym">Gossypium mexicanum</name>
    <dbReference type="NCBI Taxonomy" id="3635"/>
    <lineage>
        <taxon>Eukaryota</taxon>
        <taxon>Viridiplantae</taxon>
        <taxon>Streptophyta</taxon>
        <taxon>Embryophyta</taxon>
        <taxon>Tracheophyta</taxon>
        <taxon>Spermatophyta</taxon>
        <taxon>Magnoliopsida</taxon>
        <taxon>eudicotyledons</taxon>
        <taxon>Gunneridae</taxon>
        <taxon>Pentapetalae</taxon>
        <taxon>rosids</taxon>
        <taxon>malvids</taxon>
        <taxon>Malvales</taxon>
        <taxon>Malvaceae</taxon>
        <taxon>Malvoideae</taxon>
        <taxon>Gossypium</taxon>
    </lineage>
</organism>
<accession>A0A1U8L0Z8</accession>
<reference evidence="2" key="1">
    <citation type="journal article" date="2020" name="Nat. Genet.">
        <title>Genomic diversifications of five Gossypium allopolyploid species and their impact on cotton improvement.</title>
        <authorList>
            <person name="Chen Z.J."/>
            <person name="Sreedasyam A."/>
            <person name="Ando A."/>
            <person name="Song Q."/>
            <person name="De Santiago L.M."/>
            <person name="Hulse-Kemp A.M."/>
            <person name="Ding M."/>
            <person name="Ye W."/>
            <person name="Kirkbride R.C."/>
            <person name="Jenkins J."/>
            <person name="Plott C."/>
            <person name="Lovell J."/>
            <person name="Lin Y.M."/>
            <person name="Vaughn R."/>
            <person name="Liu B."/>
            <person name="Simpson S."/>
            <person name="Scheffler B.E."/>
            <person name="Wen L."/>
            <person name="Saski C.A."/>
            <person name="Grover C.E."/>
            <person name="Hu G."/>
            <person name="Conover J.L."/>
            <person name="Carlson J.W."/>
            <person name="Shu S."/>
            <person name="Boston L.B."/>
            <person name="Williams M."/>
            <person name="Peterson D.G."/>
            <person name="McGee K."/>
            <person name="Jones D.C."/>
            <person name="Wendel J.F."/>
            <person name="Stelly D.M."/>
            <person name="Grimwood J."/>
            <person name="Schmutz J."/>
        </authorList>
    </citation>
    <scope>NUCLEOTIDE SEQUENCE [LARGE SCALE GENOMIC DNA]</scope>
    <source>
        <strain evidence="2">cv. TM-1</strain>
    </source>
</reference>
<reference evidence="3" key="2">
    <citation type="submission" date="2025-08" db="UniProtKB">
        <authorList>
            <consortium name="RefSeq"/>
        </authorList>
    </citation>
    <scope>IDENTIFICATION</scope>
</reference>
<keyword evidence="2" id="KW-1185">Reference proteome</keyword>
<evidence type="ECO:0000259" key="1">
    <source>
        <dbReference type="Pfam" id="PF13976"/>
    </source>
</evidence>
<evidence type="ECO:0000313" key="3">
    <source>
        <dbReference type="RefSeq" id="XP_016706709.2"/>
    </source>
</evidence>
<name>A0A1U8L0Z8_GOSHI</name>
<dbReference type="STRING" id="3635.A0A1U8L0Z8"/>
<evidence type="ECO:0000313" key="2">
    <source>
        <dbReference type="Proteomes" id="UP000818029"/>
    </source>
</evidence>
<dbReference type="Pfam" id="PF13976">
    <property type="entry name" value="gag_pre-integrs"/>
    <property type="match status" value="1"/>
</dbReference>
<protein>
    <recommendedName>
        <fullName evidence="1">GAG-pre-integrase domain-containing protein</fullName>
    </recommendedName>
</protein>
<sequence>MLPIPPLLYLYSLLYLQALPSLTMIGTAKVLHGLYILDSPAQTLSITTPIALSATNTSCSIWHPRLGHLSDSRLKLLSPYIPSLSISPNAPCKACHLAKQKKISFPVSTSVSNEKFALVHMDI</sequence>